<reference evidence="2" key="1">
    <citation type="submission" date="2024-07" db="EMBL/GenBank/DDBJ databases">
        <title>Two chromosome-level genome assemblies of Korean endemic species Abeliophyllum distichum and Forsythia ovata (Oleaceae).</title>
        <authorList>
            <person name="Jang H."/>
        </authorList>
    </citation>
    <scope>NUCLEOTIDE SEQUENCE [LARGE SCALE GENOMIC DNA]</scope>
</reference>
<dbReference type="EMBL" id="JBFOLK010000012">
    <property type="protein sequence ID" value="KAL2470553.1"/>
    <property type="molecule type" value="Genomic_DNA"/>
</dbReference>
<comment type="caution">
    <text evidence="1">The sequence shown here is derived from an EMBL/GenBank/DDBJ whole genome shotgun (WGS) entry which is preliminary data.</text>
</comment>
<organism evidence="1 2">
    <name type="scientific">Abeliophyllum distichum</name>
    <dbReference type="NCBI Taxonomy" id="126358"/>
    <lineage>
        <taxon>Eukaryota</taxon>
        <taxon>Viridiplantae</taxon>
        <taxon>Streptophyta</taxon>
        <taxon>Embryophyta</taxon>
        <taxon>Tracheophyta</taxon>
        <taxon>Spermatophyta</taxon>
        <taxon>Magnoliopsida</taxon>
        <taxon>eudicotyledons</taxon>
        <taxon>Gunneridae</taxon>
        <taxon>Pentapetalae</taxon>
        <taxon>asterids</taxon>
        <taxon>lamiids</taxon>
        <taxon>Lamiales</taxon>
        <taxon>Oleaceae</taxon>
        <taxon>Forsythieae</taxon>
        <taxon>Abeliophyllum</taxon>
    </lineage>
</organism>
<protein>
    <submittedName>
        <fullName evidence="1">Uncharacterized protein</fullName>
    </submittedName>
</protein>
<dbReference type="AlphaFoldDB" id="A0ABD1Q2Z9"/>
<sequence>MLNYYFLVSLRHGLEPSVDIFCLLFEMKLLDCYDCYVVFSHRDRGLPTHEHFKIPNCPSSNSGWKNRYFVVKPGDGMFAFSLNWSPPPIDDFNWTPVLTEPEIDSMIILWAIEPLGHSMNDILTDDALVSTGIGRLYDMSADQFSKAFLEELAMKNARGLRKRHRDRSFAEPHSSDVVPLINHQKLIPVDSSPVAPTAVVP</sequence>
<accession>A0ABD1Q2Z9</accession>
<evidence type="ECO:0000313" key="1">
    <source>
        <dbReference type="EMBL" id="KAL2470553.1"/>
    </source>
</evidence>
<keyword evidence="2" id="KW-1185">Reference proteome</keyword>
<dbReference type="Proteomes" id="UP001604336">
    <property type="component" value="Unassembled WGS sequence"/>
</dbReference>
<evidence type="ECO:0000313" key="2">
    <source>
        <dbReference type="Proteomes" id="UP001604336"/>
    </source>
</evidence>
<proteinExistence type="predicted"/>
<name>A0ABD1Q2Z9_9LAMI</name>
<gene>
    <name evidence="1" type="ORF">Adt_38689</name>
</gene>